<organism evidence="1">
    <name type="scientific">hydrothermal vent metagenome</name>
    <dbReference type="NCBI Taxonomy" id="652676"/>
    <lineage>
        <taxon>unclassified sequences</taxon>
        <taxon>metagenomes</taxon>
        <taxon>ecological metagenomes</taxon>
    </lineage>
</organism>
<accession>A0A3B0RBD6</accession>
<feature type="non-terminal residue" evidence="1">
    <location>
        <position position="1"/>
    </location>
</feature>
<dbReference type="InterPro" id="IPR018666">
    <property type="entry name" value="DUF2125"/>
</dbReference>
<proteinExistence type="predicted"/>
<dbReference type="Pfam" id="PF09898">
    <property type="entry name" value="DUF2125"/>
    <property type="match status" value="1"/>
</dbReference>
<gene>
    <name evidence="1" type="ORF">MNBD_ALPHA06-2028</name>
</gene>
<sequence length="102" mass="10968">QIEEAVLASMDASATVSGDLLIDQNGFLSGTTKVSFVQPGRLFDKLDKTRLRQDEQKLLAAVAVLTGGVKEVSLSFKLKKGALYAGPFRLARMSPVPGFEEP</sequence>
<dbReference type="AlphaFoldDB" id="A0A3B0RBD6"/>
<name>A0A3B0RBD6_9ZZZZ</name>
<reference evidence="1" key="1">
    <citation type="submission" date="2018-06" db="EMBL/GenBank/DDBJ databases">
        <authorList>
            <person name="Zhirakovskaya E."/>
        </authorList>
    </citation>
    <scope>NUCLEOTIDE SEQUENCE</scope>
</reference>
<dbReference type="EMBL" id="UOEE01000090">
    <property type="protein sequence ID" value="VAV89572.1"/>
    <property type="molecule type" value="Genomic_DNA"/>
</dbReference>
<evidence type="ECO:0000313" key="1">
    <source>
        <dbReference type="EMBL" id="VAV89572.1"/>
    </source>
</evidence>
<protein>
    <submittedName>
        <fullName evidence="1">Uncharacterized protein</fullName>
    </submittedName>
</protein>